<dbReference type="GO" id="GO:0043130">
    <property type="term" value="F:ubiquitin binding"/>
    <property type="evidence" value="ECO:0007669"/>
    <property type="project" value="InterPro"/>
</dbReference>
<dbReference type="InterPro" id="IPR042575">
    <property type="entry name" value="UBAP1_C"/>
</dbReference>
<feature type="compositionally biased region" description="Polar residues" evidence="1">
    <location>
        <begin position="55"/>
        <end position="68"/>
    </location>
</feature>
<protein>
    <submittedName>
        <fullName evidence="3">Proline-rich cell wall protein-like</fullName>
    </submittedName>
</protein>
<name>Q9FK09_ARATH</name>
<dbReference type="ExpressionAtlas" id="Q9FK09">
    <property type="expression patterns" value="baseline and differential"/>
</dbReference>
<organism evidence="3">
    <name type="scientific">Arabidopsis thaliana</name>
    <name type="common">Mouse-ear cress</name>
    <dbReference type="NCBI Taxonomy" id="3702"/>
    <lineage>
        <taxon>Eukaryota</taxon>
        <taxon>Viridiplantae</taxon>
        <taxon>Streptophyta</taxon>
        <taxon>Embryophyta</taxon>
        <taxon>Tracheophyta</taxon>
        <taxon>Spermatophyta</taxon>
        <taxon>Magnoliopsida</taxon>
        <taxon>eudicotyledons</taxon>
        <taxon>Gunneridae</taxon>
        <taxon>Pentapetalae</taxon>
        <taxon>rosids</taxon>
        <taxon>malvids</taxon>
        <taxon>Brassicales</taxon>
        <taxon>Brassicaceae</taxon>
        <taxon>Camelineae</taxon>
        <taxon>Arabidopsis</taxon>
    </lineage>
</organism>
<feature type="domain" description="UBA" evidence="2">
    <location>
        <begin position="152"/>
        <end position="194"/>
    </location>
</feature>
<dbReference type="PANTHER" id="PTHR15960">
    <property type="entry name" value="LD44032P"/>
    <property type="match status" value="1"/>
</dbReference>
<dbReference type="GO" id="GO:0043162">
    <property type="term" value="P:ubiquitin-dependent protein catabolic process via the multivesicular body sorting pathway"/>
    <property type="evidence" value="ECO:0007669"/>
    <property type="project" value="InterPro"/>
</dbReference>
<reference key="2">
    <citation type="journal article" date="2000" name="Nature">
        <title>Sequence and analysis of chromosome 5 of the plant Arabidopsis thaliana.</title>
        <authorList>
            <consortium name="Kazusa DNA Research Institute"/>
            <consortium name="Cold Spring Harbor and Washington University in St Louis Sequencing Consortium"/>
            <consortium name="European Union Arabidopsis Genome Sequencing Consortium"/>
            <person name="Tabata S."/>
            <person name="Kaneko T."/>
            <person name="Nakamura Y."/>
            <person name="Kotani H."/>
            <person name="Kato T."/>
            <person name="Asamizu E."/>
            <person name="Miyajima N."/>
            <person name="Sasamoto S."/>
            <person name="Kimura T."/>
            <person name="Hosouchi T."/>
            <person name="Kawashima K."/>
            <person name="Kohara M."/>
            <person name="Matsumoto M."/>
            <person name="Matsuno A."/>
            <person name="Muraki A."/>
            <person name="Nakayama S."/>
            <person name="Nakazaki N."/>
            <person name="Naruo K."/>
            <person name="Okumura S."/>
            <person name="Shinpo S."/>
            <person name="Takeuchi C."/>
            <person name="Wada T."/>
            <person name="Watanabe A."/>
            <person name="Yamada M."/>
            <person name="Yasuda M."/>
            <person name="Sato S."/>
            <person name="de la Bastide M."/>
            <person name="Huang E."/>
            <person name="Spiegel L."/>
            <person name="Gnoj L."/>
            <person name="O'Shaughnessy A."/>
            <person name="Preston R."/>
            <person name="Habermann K."/>
            <person name="Murray J."/>
            <person name="Johnson D."/>
            <person name="Rohlfing T."/>
            <person name="Nelson J."/>
            <person name="Stoneking T."/>
            <person name="Pepin K."/>
            <person name="Spieth J."/>
            <person name="Sekhon M."/>
            <person name="Armstrong J."/>
            <person name="Becker M."/>
            <person name="Belter E."/>
            <person name="Cordum H."/>
            <person name="Cordes M."/>
            <person name="Courtney L."/>
            <person name="Courtney W."/>
            <person name="Dante M."/>
            <person name="Du H."/>
            <person name="Edwards J."/>
            <person name="Fryman J."/>
            <person name="Haakensen B."/>
            <person name="Lamar E."/>
            <person name="Latreille P."/>
            <person name="Leonard S."/>
            <person name="Meyer R."/>
            <person name="Mulvaney E."/>
            <person name="Ozersky P."/>
            <person name="Riley A."/>
            <person name="Strowmatt C."/>
            <person name="Wagner-McPherson C."/>
            <person name="Wollam A."/>
            <person name="Yoakum M."/>
            <person name="Bell M."/>
            <person name="Dedhia N."/>
            <person name="Parnell L."/>
            <person name="Shah R."/>
            <person name="Rodriguez M."/>
            <person name="See L.H."/>
            <person name="Vil D."/>
            <person name="Baker J."/>
            <person name="Kirchoff K."/>
            <person name="Toth K."/>
            <person name="King L."/>
            <person name="Bahret A."/>
            <person name="Miller B."/>
            <person name="Marra M."/>
            <person name="Martienssen R."/>
            <person name="McCombie W.R."/>
            <person name="Wilson R.K."/>
            <person name="Murphy G."/>
            <person name="Bancroft I."/>
            <person name="Volckaert G."/>
            <person name="Wambutt R."/>
            <person name="Dusterhoft A."/>
            <person name="Stiekema W."/>
            <person name="Pohl T."/>
            <person name="Entian K.D."/>
            <person name="Terryn N."/>
            <person name="Hartley N."/>
            <person name="Bent E."/>
            <person name="Johnson S."/>
            <person name="Langham S.A."/>
            <person name="McCullagh B."/>
            <person name="Robben J."/>
            <person name="Grymonprez B."/>
            <person name="Zimmermann W."/>
            <person name="Ramsperger U."/>
            <person name="Wedler H."/>
            <person name="Balke K."/>
            <person name="Wedler E."/>
            <person name="Peters S."/>
            <person name="van Staveren M."/>
            <person name="Dirkse W."/>
            <person name="Mooijman P."/>
            <person name="Lankhorst R.K."/>
            <person name="Weitzenegger T."/>
            <person name="Bothe G."/>
            <person name="Rose M."/>
            <person name="Hauf J."/>
            <person name="Berneiser S."/>
            <person name="Hempel S."/>
            <person name="Feldpausch M."/>
            <person name="Lamberth S."/>
            <person name="Villarroel R."/>
            <person name="Gielen J."/>
            <person name="Ardiles W."/>
            <person name="Bents O."/>
            <person name="Lemcke K."/>
            <person name="Kolesov G."/>
            <person name="Mayer K."/>
            <person name="Rudd S."/>
            <person name="Schoof H."/>
            <person name="Schueller C."/>
            <person name="Zaccaria P."/>
            <person name="Mewes H.W."/>
            <person name="Bevan M."/>
            <person name="Fransz P."/>
        </authorList>
    </citation>
    <scope>NUCLEOTIDE SEQUENCE [LARGE SCALE GENOMIC DNA]</scope>
    <source>
        <strain>cv. Columbia</strain>
    </source>
</reference>
<dbReference type="Gene3D" id="1.20.120.1920">
    <property type="entry name" value="UBAP1 SOUBA domain"/>
    <property type="match status" value="1"/>
</dbReference>
<reference evidence="3" key="1">
    <citation type="journal article" date="1998" name="DNA Res.">
        <title>Structural analysis of Arabidopsis thaliana chromosome 5. VI. Sequence features of the regions of 1,367,185 bp covered by 19 physically assigned P1 and TAC clones.</title>
        <authorList>
            <person name="Kotani H."/>
            <person name="Nakamura Y."/>
            <person name="Sato S."/>
            <person name="Asamizu E."/>
            <person name="Kaneko T."/>
            <person name="Miyajima N."/>
            <person name="Tabata S."/>
        </authorList>
    </citation>
    <scope>NUCLEOTIDE SEQUENCE [LARGE SCALE GENOMIC DNA]</scope>
</reference>
<dbReference type="EMBL" id="AB013388">
    <property type="protein sequence ID" value="BAB09795.1"/>
    <property type="molecule type" value="Genomic_DNA"/>
</dbReference>
<evidence type="ECO:0000256" key="1">
    <source>
        <dbReference type="SAM" id="MobiDB-lite"/>
    </source>
</evidence>
<dbReference type="InterPro" id="IPR009060">
    <property type="entry name" value="UBA-like_sf"/>
</dbReference>
<dbReference type="GO" id="GO:0000813">
    <property type="term" value="C:ESCRT I complex"/>
    <property type="evidence" value="ECO:0007669"/>
    <property type="project" value="InterPro"/>
</dbReference>
<sequence length="196" mass="21794">MDYDYRNKSGGPSYPRPMYGPPSTSPSPSSNHPMYGYPKIGQQTGPGPQFFSPPERNSSFQHNTSPSSGIGIRVNLKPEYRITPPPQLLPRVGDIHRSSFQFDFGLERKVLAEAEKDNPDWSKFGSENPPAKFHEPSPSSVENLITVFTRFQVQEFANGFTAIREMGFPTNAVADALFMFENDTDKALAHLLHGSS</sequence>
<dbReference type="PANTHER" id="PTHR15960:SF5">
    <property type="entry name" value="LD44032P"/>
    <property type="match status" value="1"/>
</dbReference>
<dbReference type="SUPFAM" id="SSF46934">
    <property type="entry name" value="UBA-like"/>
    <property type="match status" value="1"/>
</dbReference>
<evidence type="ECO:0000259" key="2">
    <source>
        <dbReference type="PROSITE" id="PS50030"/>
    </source>
</evidence>
<accession>Q9FK09</accession>
<feature type="region of interest" description="Disordered" evidence="1">
    <location>
        <begin position="1"/>
        <end position="72"/>
    </location>
</feature>
<proteinExistence type="predicted"/>
<feature type="compositionally biased region" description="Pro residues" evidence="1">
    <location>
        <begin position="14"/>
        <end position="25"/>
    </location>
</feature>
<dbReference type="InterPro" id="IPR015940">
    <property type="entry name" value="UBA"/>
</dbReference>
<dbReference type="AlphaFoldDB" id="Q9FK09"/>
<evidence type="ECO:0000313" key="3">
    <source>
        <dbReference type="EMBL" id="BAB09795.1"/>
    </source>
</evidence>
<dbReference type="PROSITE" id="PS50030">
    <property type="entry name" value="UBA"/>
    <property type="match status" value="1"/>
</dbReference>
<dbReference type="InterPro" id="IPR038870">
    <property type="entry name" value="UBAP1"/>
</dbReference>